<protein>
    <submittedName>
        <fullName evidence="10">U6 snRNA-associated sm-like protein</fullName>
    </submittedName>
</protein>
<dbReference type="VEuPathDB" id="ToxoDB:cyc_07745"/>
<evidence type="ECO:0000313" key="10">
    <source>
        <dbReference type="EMBL" id="OEH78839.1"/>
    </source>
</evidence>
<dbReference type="Pfam" id="PF01423">
    <property type="entry name" value="LSM"/>
    <property type="match status" value="1"/>
</dbReference>
<dbReference type="GO" id="GO:0005689">
    <property type="term" value="C:U12-type spliceosomal complex"/>
    <property type="evidence" value="ECO:0007669"/>
    <property type="project" value="TreeGrafter"/>
</dbReference>
<dbReference type="FunCoup" id="A0A1D3D5X8">
    <property type="interactions" value="352"/>
</dbReference>
<evidence type="ECO:0000256" key="1">
    <source>
        <dbReference type="ARBA" id="ARBA00004123"/>
    </source>
</evidence>
<keyword evidence="3" id="KW-0507">mRNA processing</keyword>
<dbReference type="InterPro" id="IPR017132">
    <property type="entry name" value="Lsm7"/>
</dbReference>
<sequence>MASKDARSVIDPSKFLNKKVRVKFSGGREVEGTLKGHDAVCNLVLDDTEEFLRDPEDSSRLLDTTRSLGLIVARGSAIVLISPVDGVQRIENPFLGVDAHVPPGASEAIISTAGNVKQVRLSL</sequence>
<dbReference type="PANTHER" id="PTHR10553:SF5">
    <property type="entry name" value="U6 SNRNA-ASSOCIATED SM-LIKE PROTEIN LSM7"/>
    <property type="match status" value="1"/>
</dbReference>
<dbReference type="CDD" id="cd01729">
    <property type="entry name" value="LSm7"/>
    <property type="match status" value="1"/>
</dbReference>
<feature type="domain" description="Sm" evidence="9">
    <location>
        <begin position="7"/>
        <end position="87"/>
    </location>
</feature>
<dbReference type="GO" id="GO:1990726">
    <property type="term" value="C:Lsm1-7-Pat1 complex"/>
    <property type="evidence" value="ECO:0007669"/>
    <property type="project" value="TreeGrafter"/>
</dbReference>
<dbReference type="InterPro" id="IPR044641">
    <property type="entry name" value="Lsm7/SmG-like"/>
</dbReference>
<evidence type="ECO:0000256" key="5">
    <source>
        <dbReference type="ARBA" id="ARBA00022884"/>
    </source>
</evidence>
<dbReference type="GO" id="GO:0071013">
    <property type="term" value="C:catalytic step 2 spliceosome"/>
    <property type="evidence" value="ECO:0007669"/>
    <property type="project" value="TreeGrafter"/>
</dbReference>
<dbReference type="InterPro" id="IPR047575">
    <property type="entry name" value="Sm"/>
</dbReference>
<comment type="similarity">
    <text evidence="2">Belongs to the snRNP Sm proteins family.</text>
</comment>
<dbReference type="PANTHER" id="PTHR10553">
    <property type="entry name" value="SMALL NUCLEAR RIBONUCLEOPROTEIN"/>
    <property type="match status" value="1"/>
</dbReference>
<comment type="subcellular location">
    <subcellularLocation>
        <location evidence="1">Nucleus</location>
    </subcellularLocation>
</comment>
<dbReference type="GO" id="GO:0097526">
    <property type="term" value="C:spliceosomal tri-snRNP complex"/>
    <property type="evidence" value="ECO:0007669"/>
    <property type="project" value="TreeGrafter"/>
</dbReference>
<evidence type="ECO:0000256" key="6">
    <source>
        <dbReference type="ARBA" id="ARBA00023187"/>
    </source>
</evidence>
<dbReference type="VEuPathDB" id="ToxoDB:LOC34623644"/>
<evidence type="ECO:0000256" key="3">
    <source>
        <dbReference type="ARBA" id="ARBA00022664"/>
    </source>
</evidence>
<dbReference type="SUPFAM" id="SSF50182">
    <property type="entry name" value="Sm-like ribonucleoproteins"/>
    <property type="match status" value="1"/>
</dbReference>
<proteinExistence type="inferred from homology"/>
<evidence type="ECO:0000259" key="9">
    <source>
        <dbReference type="PROSITE" id="PS52002"/>
    </source>
</evidence>
<dbReference type="InParanoid" id="A0A1D3D5X8"/>
<dbReference type="EMBL" id="JROU02000599">
    <property type="protein sequence ID" value="OEH78839.1"/>
    <property type="molecule type" value="Genomic_DNA"/>
</dbReference>
<dbReference type="Proteomes" id="UP000095192">
    <property type="component" value="Unassembled WGS sequence"/>
</dbReference>
<evidence type="ECO:0000256" key="4">
    <source>
        <dbReference type="ARBA" id="ARBA00022728"/>
    </source>
</evidence>
<dbReference type="GO" id="GO:0000398">
    <property type="term" value="P:mRNA splicing, via spliceosome"/>
    <property type="evidence" value="ECO:0007669"/>
    <property type="project" value="InterPro"/>
</dbReference>
<evidence type="ECO:0000256" key="8">
    <source>
        <dbReference type="ARBA" id="ARBA00023274"/>
    </source>
</evidence>
<evidence type="ECO:0000256" key="7">
    <source>
        <dbReference type="ARBA" id="ARBA00023242"/>
    </source>
</evidence>
<dbReference type="Gene3D" id="2.30.30.100">
    <property type="match status" value="1"/>
</dbReference>
<dbReference type="GO" id="GO:0005688">
    <property type="term" value="C:U6 snRNP"/>
    <property type="evidence" value="ECO:0007669"/>
    <property type="project" value="TreeGrafter"/>
</dbReference>
<keyword evidence="11" id="KW-1185">Reference proteome</keyword>
<dbReference type="GO" id="GO:0071004">
    <property type="term" value="C:U2-type prespliceosome"/>
    <property type="evidence" value="ECO:0007669"/>
    <property type="project" value="TreeGrafter"/>
</dbReference>
<dbReference type="AlphaFoldDB" id="A0A1D3D5X8"/>
<dbReference type="InterPro" id="IPR001163">
    <property type="entry name" value="Sm_dom_euk/arc"/>
</dbReference>
<keyword evidence="8" id="KW-0687">Ribonucleoprotein</keyword>
<organism evidence="10 11">
    <name type="scientific">Cyclospora cayetanensis</name>
    <dbReference type="NCBI Taxonomy" id="88456"/>
    <lineage>
        <taxon>Eukaryota</taxon>
        <taxon>Sar</taxon>
        <taxon>Alveolata</taxon>
        <taxon>Apicomplexa</taxon>
        <taxon>Conoidasida</taxon>
        <taxon>Coccidia</taxon>
        <taxon>Eucoccidiorida</taxon>
        <taxon>Eimeriorina</taxon>
        <taxon>Eimeriidae</taxon>
        <taxon>Cyclospora</taxon>
    </lineage>
</organism>
<evidence type="ECO:0000256" key="2">
    <source>
        <dbReference type="ARBA" id="ARBA00006850"/>
    </source>
</evidence>
<keyword evidence="7" id="KW-0539">Nucleus</keyword>
<dbReference type="SMART" id="SM00651">
    <property type="entry name" value="Sm"/>
    <property type="match status" value="1"/>
</dbReference>
<evidence type="ECO:0000313" key="11">
    <source>
        <dbReference type="Proteomes" id="UP000095192"/>
    </source>
</evidence>
<dbReference type="GO" id="GO:0003723">
    <property type="term" value="F:RNA binding"/>
    <property type="evidence" value="ECO:0007669"/>
    <property type="project" value="UniProtKB-KW"/>
</dbReference>
<keyword evidence="5" id="KW-0694">RNA-binding</keyword>
<keyword evidence="4" id="KW-0747">Spliceosome</keyword>
<name>A0A1D3D5X8_9EIME</name>
<dbReference type="PROSITE" id="PS52002">
    <property type="entry name" value="SM"/>
    <property type="match status" value="1"/>
</dbReference>
<dbReference type="InterPro" id="IPR010920">
    <property type="entry name" value="LSM_dom_sf"/>
</dbReference>
<accession>A0A1D3D5X8</accession>
<keyword evidence="6" id="KW-0508">mRNA splicing</keyword>
<gene>
    <name evidence="10" type="ORF">cyc_07745</name>
</gene>
<reference evidence="10 11" key="1">
    <citation type="journal article" date="2016" name="BMC Genomics">
        <title>Comparative genomics reveals Cyclospora cayetanensis possesses coccidia-like metabolism and invasion components but unique surface antigens.</title>
        <authorList>
            <person name="Liu S."/>
            <person name="Wang L."/>
            <person name="Zheng H."/>
            <person name="Xu Z."/>
            <person name="Roellig D.M."/>
            <person name="Li N."/>
            <person name="Frace M.A."/>
            <person name="Tang K."/>
            <person name="Arrowood M.J."/>
            <person name="Moss D.M."/>
            <person name="Zhang L."/>
            <person name="Feng Y."/>
            <person name="Xiao L."/>
        </authorList>
    </citation>
    <scope>NUCLEOTIDE SEQUENCE [LARGE SCALE GENOMIC DNA]</scope>
    <source>
        <strain evidence="10 11">CHN_HEN01</strain>
    </source>
</reference>
<comment type="caution">
    <text evidence="10">The sequence shown here is derived from an EMBL/GenBank/DDBJ whole genome shotgun (WGS) entry which is preliminary data.</text>
</comment>
<dbReference type="GO" id="GO:0000956">
    <property type="term" value="P:nuclear-transcribed mRNA catabolic process"/>
    <property type="evidence" value="ECO:0007669"/>
    <property type="project" value="InterPro"/>
</dbReference>